<dbReference type="Pfam" id="PF10054">
    <property type="entry name" value="DUF2291"/>
    <property type="match status" value="1"/>
</dbReference>
<evidence type="ECO:0000313" key="1">
    <source>
        <dbReference type="EMBL" id="PDT45126.1"/>
    </source>
</evidence>
<protein>
    <submittedName>
        <fullName evidence="1">DUF2291 domain-containing protein</fullName>
    </submittedName>
</protein>
<dbReference type="Proteomes" id="UP000220353">
    <property type="component" value="Unassembled WGS sequence"/>
</dbReference>
<dbReference type="SUPFAM" id="SSF141318">
    <property type="entry name" value="TM0957-like"/>
    <property type="match status" value="1"/>
</dbReference>
<dbReference type="AlphaFoldDB" id="A0A2A6LSE2"/>
<accession>A0A2A6LSE2</accession>
<dbReference type="InterPro" id="IPR014582">
    <property type="entry name" value="UCP033535_lipo"/>
</dbReference>
<dbReference type="EMBL" id="NWTC01000024">
    <property type="protein sequence ID" value="PDT45126.1"/>
    <property type="molecule type" value="Genomic_DNA"/>
</dbReference>
<sequence length="214" mass="22618">MPGMRGASVIVVAAMVALAGCKIIKTPTAEEAAQSATGGFDPDRMVGGIWDSKVVPYLDKKAGPFTEVAALAARNLEAAGAKYGHKEKQGSAPWTFAARLSGTIVKAETKSRSAYVEVDADGDAKADARVQIGPAIRGTAIRDSLDFVNFNEFKNQIEWAQYGKAFNTHVNGLVLEKLSRDQLVGKKLDAVGAYPEPAKGQLPLFVPVELTVGG</sequence>
<proteinExistence type="predicted"/>
<comment type="caution">
    <text evidence="1">The sequence shown here is derived from an EMBL/GenBank/DDBJ whole genome shotgun (WGS) entry which is preliminary data.</text>
</comment>
<gene>
    <name evidence="1" type="ORF">CO661_25110</name>
</gene>
<name>A0A2A6LSE2_RHIFR</name>
<dbReference type="PIRSF" id="PIRSF033535">
    <property type="entry name" value="UCP033535_plp"/>
    <property type="match status" value="1"/>
</dbReference>
<reference evidence="1 2" key="1">
    <citation type="submission" date="2017-09" db="EMBL/GenBank/DDBJ databases">
        <title>Comparative genomics of rhizobia isolated from Phaseolus vulgaris in China.</title>
        <authorList>
            <person name="Tong W."/>
        </authorList>
    </citation>
    <scope>NUCLEOTIDE SEQUENCE [LARGE SCALE GENOMIC DNA]</scope>
    <source>
        <strain evidence="1 2">PCH1</strain>
    </source>
</reference>
<dbReference type="RefSeq" id="WP_042776907.1">
    <property type="nucleotide sequence ID" value="NZ_NWTC01000024.1"/>
</dbReference>
<dbReference type="PROSITE" id="PS51257">
    <property type="entry name" value="PROKAR_LIPOPROTEIN"/>
    <property type="match status" value="1"/>
</dbReference>
<organism evidence="1 2">
    <name type="scientific">Rhizobium fredii</name>
    <name type="common">Sinorhizobium fredii</name>
    <dbReference type="NCBI Taxonomy" id="380"/>
    <lineage>
        <taxon>Bacteria</taxon>
        <taxon>Pseudomonadati</taxon>
        <taxon>Pseudomonadota</taxon>
        <taxon>Alphaproteobacteria</taxon>
        <taxon>Hyphomicrobiales</taxon>
        <taxon>Rhizobiaceae</taxon>
        <taxon>Sinorhizobium/Ensifer group</taxon>
        <taxon>Sinorhizobium</taxon>
    </lineage>
</organism>
<dbReference type="InterPro" id="IPR036215">
    <property type="entry name" value="TM0957-like_sf"/>
</dbReference>
<evidence type="ECO:0000313" key="2">
    <source>
        <dbReference type="Proteomes" id="UP000220353"/>
    </source>
</evidence>